<name>A0AAX0WMZ8_9BACT</name>
<gene>
    <name evidence="1" type="ORF">CXT95_04880</name>
</gene>
<accession>A0AAX0WMZ8</accession>
<protein>
    <submittedName>
        <fullName evidence="1">Uncharacterized protein</fullName>
    </submittedName>
</protein>
<dbReference type="Proteomes" id="UP000236075">
    <property type="component" value="Unassembled WGS sequence"/>
</dbReference>
<evidence type="ECO:0000313" key="1">
    <source>
        <dbReference type="EMBL" id="PND04104.1"/>
    </source>
</evidence>
<comment type="caution">
    <text evidence="1">The sequence shown here is derived from an EMBL/GenBank/DDBJ whole genome shotgun (WGS) entry which is preliminary data.</text>
</comment>
<evidence type="ECO:0000313" key="2">
    <source>
        <dbReference type="Proteomes" id="UP000236075"/>
    </source>
</evidence>
<sequence>MSQIPVYPGFILKTPHSGWEIRLYVRHAWPGVFLVVIDDGKVVRIPGEAKAREEWCAVCREREFCFSCMKKTPDGMIAIRGFV</sequence>
<organism evidence="1 2">
    <name type="scientific">Akkermansia muciniphila</name>
    <dbReference type="NCBI Taxonomy" id="239935"/>
    <lineage>
        <taxon>Bacteria</taxon>
        <taxon>Pseudomonadati</taxon>
        <taxon>Verrucomicrobiota</taxon>
        <taxon>Verrucomicrobiia</taxon>
        <taxon>Verrucomicrobiales</taxon>
        <taxon>Akkermansiaceae</taxon>
        <taxon>Akkermansia</taxon>
    </lineage>
</organism>
<proteinExistence type="predicted"/>
<dbReference type="AlphaFoldDB" id="A0AAX0WMZ8"/>
<dbReference type="EMBL" id="PJLB01000005">
    <property type="protein sequence ID" value="PND04104.1"/>
    <property type="molecule type" value="Genomic_DNA"/>
</dbReference>
<reference evidence="1 2" key="1">
    <citation type="journal article" date="2017" name="BMC Genomics">
        <title>Genome sequencing of 39 Akkermansia muciniphila isolates reveals its population structure, genomic and functional diverisity, and global distribution in mammalian gut microbiotas.</title>
        <authorList>
            <person name="Guo X."/>
            <person name="Li S."/>
            <person name="Zhang J."/>
            <person name="Wu F."/>
            <person name="Li X."/>
            <person name="Wu D."/>
            <person name="Zhang M."/>
            <person name="Ou Z."/>
            <person name="Jie Z."/>
            <person name="Yan Q."/>
            <person name="Li P."/>
            <person name="Yi J."/>
            <person name="Peng Y."/>
        </authorList>
    </citation>
    <scope>NUCLEOTIDE SEQUENCE [LARGE SCALE GENOMIC DNA]</scope>
    <source>
        <strain evidence="1 2">GP28</strain>
    </source>
</reference>